<keyword evidence="4" id="KW-1185">Reference proteome</keyword>
<evidence type="ECO:0000256" key="1">
    <source>
        <dbReference type="ARBA" id="ARBA00022737"/>
    </source>
</evidence>
<gene>
    <name evidence="3" type="ORF">DFL_006961</name>
</gene>
<dbReference type="Proteomes" id="UP000283090">
    <property type="component" value="Unassembled WGS sequence"/>
</dbReference>
<reference evidence="3 4" key="1">
    <citation type="submission" date="2019-01" db="EMBL/GenBank/DDBJ databases">
        <title>Intercellular communication is required for trap formation in the nematode-trapping fungus Duddingtonia flagrans.</title>
        <authorList>
            <person name="Youssar L."/>
            <person name="Wernet V."/>
            <person name="Hensel N."/>
            <person name="Hildebrandt H.-G."/>
            <person name="Fischer R."/>
        </authorList>
    </citation>
    <scope>NUCLEOTIDE SEQUENCE [LARGE SCALE GENOMIC DNA]</scope>
    <source>
        <strain evidence="3 4">CBS H-5679</strain>
    </source>
</reference>
<dbReference type="VEuPathDB" id="FungiDB:DFL_006961"/>
<dbReference type="PANTHER" id="PTHR10039">
    <property type="entry name" value="AMELOGENIN"/>
    <property type="match status" value="1"/>
</dbReference>
<dbReference type="STRING" id="97331.A0A436ZUB4"/>
<dbReference type="InterPro" id="IPR056884">
    <property type="entry name" value="NPHP3-like_N"/>
</dbReference>
<protein>
    <recommendedName>
        <fullName evidence="2">Nephrocystin 3-like N-terminal domain-containing protein</fullName>
    </recommendedName>
</protein>
<dbReference type="EMBL" id="SAEB01000009">
    <property type="protein sequence ID" value="RVD82539.1"/>
    <property type="molecule type" value="Genomic_DNA"/>
</dbReference>
<evidence type="ECO:0000259" key="2">
    <source>
        <dbReference type="Pfam" id="PF24883"/>
    </source>
</evidence>
<name>A0A436ZUB4_ARTFL</name>
<organism evidence="3 4">
    <name type="scientific">Arthrobotrys flagrans</name>
    <name type="common">Nematode-trapping fungus</name>
    <name type="synonym">Trichothecium flagrans</name>
    <dbReference type="NCBI Taxonomy" id="97331"/>
    <lineage>
        <taxon>Eukaryota</taxon>
        <taxon>Fungi</taxon>
        <taxon>Dikarya</taxon>
        <taxon>Ascomycota</taxon>
        <taxon>Pezizomycotina</taxon>
        <taxon>Orbiliomycetes</taxon>
        <taxon>Orbiliales</taxon>
        <taxon>Orbiliaceae</taxon>
        <taxon>Arthrobotrys</taxon>
    </lineage>
</organism>
<feature type="domain" description="Nephrocystin 3-like N-terminal" evidence="2">
    <location>
        <begin position="83"/>
        <end position="199"/>
    </location>
</feature>
<accession>A0A436ZUB4</accession>
<evidence type="ECO:0000313" key="3">
    <source>
        <dbReference type="EMBL" id="RVD82539.1"/>
    </source>
</evidence>
<dbReference type="RefSeq" id="XP_067488083.1">
    <property type="nucleotide sequence ID" value="XM_067636470.1"/>
</dbReference>
<comment type="caution">
    <text evidence="3">The sequence shown here is derived from an EMBL/GenBank/DDBJ whole genome shotgun (WGS) entry which is preliminary data.</text>
</comment>
<keyword evidence="1" id="KW-0677">Repeat</keyword>
<sequence>MAEITSILDPMKESVINNTGCRIGFQGTIINHGQINTTDGRYVSEKLKTRKNSVLQKLYKTSYQDQKDRNPDRVPGTCEWFDDVEDQKSVINALCCILHQLFSEKKELLSEIILERFEAGGESFINSFTELWGTLLIVAKDNDSSFTSSETETRGNEIVCVLDAIDECESKGRAQLLKALRKLDGASSALNLKFLLISRPYNEIRHGLIGIPQPQVIRLSGESEEEAEKISREIDVFIKARVEDIGARHYLEPEDEDLLLQKLMGIPNRTYLWVYLTLDLIETDIYTDKIGISEAITQVSRTVNEAYERMLSKSRDFEKAKKLLQIVVAAIDPHPRKRCV</sequence>
<dbReference type="GeneID" id="93589272"/>
<dbReference type="AlphaFoldDB" id="A0A436ZUB4"/>
<proteinExistence type="predicted"/>
<dbReference type="OrthoDB" id="194358at2759"/>
<evidence type="ECO:0000313" key="4">
    <source>
        <dbReference type="Proteomes" id="UP000283090"/>
    </source>
</evidence>
<dbReference type="Pfam" id="PF24883">
    <property type="entry name" value="NPHP3_N"/>
    <property type="match status" value="1"/>
</dbReference>